<dbReference type="OrthoDB" id="9804482at2"/>
<evidence type="ECO:0000256" key="4">
    <source>
        <dbReference type="ARBA" id="ARBA00022801"/>
    </source>
</evidence>
<keyword evidence="10" id="KW-1185">Reference proteome</keyword>
<dbReference type="Pfam" id="PF04002">
    <property type="entry name" value="RadC"/>
    <property type="match status" value="1"/>
</dbReference>
<accession>A0A401LDV1</accession>
<dbReference type="GO" id="GO:0008237">
    <property type="term" value="F:metallopeptidase activity"/>
    <property type="evidence" value="ECO:0007669"/>
    <property type="project" value="UniProtKB-KW"/>
</dbReference>
<organism evidence="9 10">
    <name type="scientific">Anaerotignum faecicola</name>
    <dbReference type="NCBI Taxonomy" id="2358141"/>
    <lineage>
        <taxon>Bacteria</taxon>
        <taxon>Bacillati</taxon>
        <taxon>Bacillota</taxon>
        <taxon>Clostridia</taxon>
        <taxon>Lachnospirales</taxon>
        <taxon>Anaerotignaceae</taxon>
        <taxon>Anaerotignum</taxon>
    </lineage>
</organism>
<evidence type="ECO:0000256" key="1">
    <source>
        <dbReference type="ARBA" id="ARBA00010243"/>
    </source>
</evidence>
<dbReference type="PANTHER" id="PTHR30471:SF3">
    <property type="entry name" value="UPF0758 PROTEIN YEES-RELATED"/>
    <property type="match status" value="1"/>
</dbReference>
<evidence type="ECO:0000259" key="8">
    <source>
        <dbReference type="PROSITE" id="PS50249"/>
    </source>
</evidence>
<dbReference type="Proteomes" id="UP000287361">
    <property type="component" value="Unassembled WGS sequence"/>
</dbReference>
<evidence type="ECO:0000256" key="5">
    <source>
        <dbReference type="ARBA" id="ARBA00022833"/>
    </source>
</evidence>
<dbReference type="EMBL" id="BHVZ01000002">
    <property type="protein sequence ID" value="GCB29751.1"/>
    <property type="molecule type" value="Genomic_DNA"/>
</dbReference>
<comment type="similarity">
    <text evidence="1 7">Belongs to the UPF0758 family.</text>
</comment>
<dbReference type="InterPro" id="IPR037518">
    <property type="entry name" value="MPN"/>
</dbReference>
<name>A0A401LDV1_9FIRM</name>
<dbReference type="InterPro" id="IPR025657">
    <property type="entry name" value="RadC_JAB"/>
</dbReference>
<protein>
    <submittedName>
        <fullName evidence="9">UPF0758 protein</fullName>
    </submittedName>
</protein>
<evidence type="ECO:0000313" key="10">
    <source>
        <dbReference type="Proteomes" id="UP000287361"/>
    </source>
</evidence>
<comment type="caution">
    <text evidence="9">The sequence shown here is derived from an EMBL/GenBank/DDBJ whole genome shotgun (WGS) entry which is preliminary data.</text>
</comment>
<keyword evidence="6" id="KW-0482">Metalloprotease</keyword>
<dbReference type="Gene3D" id="3.40.140.10">
    <property type="entry name" value="Cytidine Deaminase, domain 2"/>
    <property type="match status" value="1"/>
</dbReference>
<keyword evidence="3" id="KW-0479">Metal-binding</keyword>
<dbReference type="GO" id="GO:0046872">
    <property type="term" value="F:metal ion binding"/>
    <property type="evidence" value="ECO:0007669"/>
    <property type="project" value="UniProtKB-KW"/>
</dbReference>
<evidence type="ECO:0000256" key="2">
    <source>
        <dbReference type="ARBA" id="ARBA00022670"/>
    </source>
</evidence>
<dbReference type="CDD" id="cd08071">
    <property type="entry name" value="MPN_DUF2466"/>
    <property type="match status" value="1"/>
</dbReference>
<dbReference type="PROSITE" id="PS50249">
    <property type="entry name" value="MPN"/>
    <property type="match status" value="1"/>
</dbReference>
<dbReference type="NCBIfam" id="TIGR00608">
    <property type="entry name" value="radc"/>
    <property type="match status" value="1"/>
</dbReference>
<proteinExistence type="inferred from homology"/>
<dbReference type="PANTHER" id="PTHR30471">
    <property type="entry name" value="DNA REPAIR PROTEIN RADC"/>
    <property type="match status" value="1"/>
</dbReference>
<keyword evidence="5" id="KW-0862">Zinc</keyword>
<dbReference type="InterPro" id="IPR001405">
    <property type="entry name" value="UPF0758"/>
</dbReference>
<evidence type="ECO:0000256" key="7">
    <source>
        <dbReference type="RuleBase" id="RU003797"/>
    </source>
</evidence>
<evidence type="ECO:0000256" key="3">
    <source>
        <dbReference type="ARBA" id="ARBA00022723"/>
    </source>
</evidence>
<gene>
    <name evidence="9" type="ORF">KGMB03357_14120</name>
</gene>
<keyword evidence="4" id="KW-0378">Hydrolase</keyword>
<evidence type="ECO:0000256" key="6">
    <source>
        <dbReference type="ARBA" id="ARBA00023049"/>
    </source>
</evidence>
<feature type="domain" description="MPN" evidence="8">
    <location>
        <begin position="98"/>
        <end position="226"/>
    </location>
</feature>
<evidence type="ECO:0000313" key="9">
    <source>
        <dbReference type="EMBL" id="GCB29751.1"/>
    </source>
</evidence>
<dbReference type="SUPFAM" id="SSF47781">
    <property type="entry name" value="RuvA domain 2-like"/>
    <property type="match status" value="1"/>
</dbReference>
<reference evidence="9 10" key="1">
    <citation type="submission" date="2018-10" db="EMBL/GenBank/DDBJ databases">
        <title>Draft Genome Sequence of Anaerotignum sp. KCTC 15736.</title>
        <authorList>
            <person name="Choi S.H."/>
            <person name="Kim J.S."/>
            <person name="Kang S.W."/>
            <person name="Lee J.S."/>
            <person name="Park S.H."/>
        </authorList>
    </citation>
    <scope>NUCLEOTIDE SEQUENCE [LARGE SCALE GENOMIC DNA]</scope>
    <source>
        <strain evidence="9 10">KCTC 15736</strain>
    </source>
</reference>
<sequence length="226" mass="25403">MKMENIHGGHRDRMRSRYLQEGPDGFADHELLEMLLYGCIPRGDTNPVAHLLLKEFGSLSNLLESDAHEIAKTEGVGLKSAVFLTQLHEVIRRYEREKLGSKPELTSITRCVEYCRQLLSHYSTERFYIICTDSRRRVIHVAKLAEGTVGSVFVSNRQAVEVALRYKSAGVIFCHNHPGGRVTPSNADLTLTVSLKKILDSLGVRVLDHIIIGENGTHFSFLRMGC</sequence>
<dbReference type="AlphaFoldDB" id="A0A401LDV1"/>
<dbReference type="GO" id="GO:0006508">
    <property type="term" value="P:proteolysis"/>
    <property type="evidence" value="ECO:0007669"/>
    <property type="project" value="UniProtKB-KW"/>
</dbReference>
<keyword evidence="2" id="KW-0645">Protease</keyword>
<dbReference type="InterPro" id="IPR010994">
    <property type="entry name" value="RuvA_2-like"/>
</dbReference>